<dbReference type="Proteomes" id="UP000298493">
    <property type="component" value="Unassembled WGS sequence"/>
</dbReference>
<dbReference type="FunFam" id="3.40.50.300:FF:002774">
    <property type="entry name" value="ATP-dependent DNA helicase chl1"/>
    <property type="match status" value="1"/>
</dbReference>
<dbReference type="InterPro" id="IPR002464">
    <property type="entry name" value="DNA/RNA_helicase_DEAH_CS"/>
</dbReference>
<dbReference type="PANTHER" id="PTHR11472:SF41">
    <property type="entry name" value="ATP-DEPENDENT DNA HELICASE DDX11-RELATED"/>
    <property type="match status" value="1"/>
</dbReference>
<keyword evidence="15" id="KW-0539">Nucleus</keyword>
<evidence type="ECO:0000256" key="15">
    <source>
        <dbReference type="ARBA" id="ARBA00023242"/>
    </source>
</evidence>
<dbReference type="GO" id="GO:0046872">
    <property type="term" value="F:metal ion binding"/>
    <property type="evidence" value="ECO:0007669"/>
    <property type="project" value="UniProtKB-KW"/>
</dbReference>
<evidence type="ECO:0000256" key="9">
    <source>
        <dbReference type="ARBA" id="ARBA00022806"/>
    </source>
</evidence>
<evidence type="ECO:0000256" key="10">
    <source>
        <dbReference type="ARBA" id="ARBA00022840"/>
    </source>
</evidence>
<dbReference type="CDD" id="cd18788">
    <property type="entry name" value="SF2_C_XPD"/>
    <property type="match status" value="1"/>
</dbReference>
<evidence type="ECO:0000313" key="26">
    <source>
        <dbReference type="Proteomes" id="UP000298493"/>
    </source>
</evidence>
<keyword evidence="26" id="KW-1185">Reference proteome</keyword>
<dbReference type="GO" id="GO:0051536">
    <property type="term" value="F:iron-sulfur cluster binding"/>
    <property type="evidence" value="ECO:0007669"/>
    <property type="project" value="UniProtKB-KW"/>
</dbReference>
<evidence type="ECO:0000256" key="11">
    <source>
        <dbReference type="ARBA" id="ARBA00023004"/>
    </source>
</evidence>
<gene>
    <name evidence="25" type="ORF">E6O75_ATG11210</name>
</gene>
<keyword evidence="8" id="KW-0378">Hydrolase</keyword>
<comment type="function">
    <text evidence="21">ATP-dependent DNA helicase important for chromosome transmission and normal cell cycle progression in G(2)/M. May have a role in changing DNA topology to allow the loading of proteins involved in maintaining sister chromatid cohesion in the vicinity of the centromeres. Has a specific role in chromosome segregation during meiosis II.</text>
</comment>
<evidence type="ECO:0000256" key="18">
    <source>
        <dbReference type="ARBA" id="ARBA00044969"/>
    </source>
</evidence>
<organism evidence="25 26">
    <name type="scientific">Venturia nashicola</name>
    <dbReference type="NCBI Taxonomy" id="86259"/>
    <lineage>
        <taxon>Eukaryota</taxon>
        <taxon>Fungi</taxon>
        <taxon>Dikarya</taxon>
        <taxon>Ascomycota</taxon>
        <taxon>Pezizomycotina</taxon>
        <taxon>Dothideomycetes</taxon>
        <taxon>Pleosporomycetidae</taxon>
        <taxon>Venturiales</taxon>
        <taxon>Venturiaceae</taxon>
        <taxon>Venturia</taxon>
    </lineage>
</organism>
<keyword evidence="9 25" id="KW-0347">Helicase</keyword>
<dbReference type="GO" id="GO:0034085">
    <property type="term" value="P:establishment of sister chromatid cohesion"/>
    <property type="evidence" value="ECO:0007669"/>
    <property type="project" value="TreeGrafter"/>
</dbReference>
<dbReference type="AlphaFoldDB" id="A0A4Z1PBK6"/>
<keyword evidence="13" id="KW-0238">DNA-binding</keyword>
<dbReference type="SMART" id="SM00488">
    <property type="entry name" value="DEXDc2"/>
    <property type="match status" value="1"/>
</dbReference>
<accession>A0A4Z1PBK6</accession>
<comment type="subcellular location">
    <subcellularLocation>
        <location evidence="2">Nucleus</location>
    </subcellularLocation>
</comment>
<dbReference type="InterPro" id="IPR014013">
    <property type="entry name" value="Helic_SF1/SF2_ATP-bd_DinG/Rad3"/>
</dbReference>
<dbReference type="Pfam" id="PF06733">
    <property type="entry name" value="DEAD_2"/>
    <property type="match status" value="1"/>
</dbReference>
<dbReference type="GO" id="GO:0043139">
    <property type="term" value="F:5'-3' DNA helicase activity"/>
    <property type="evidence" value="ECO:0007669"/>
    <property type="project" value="UniProtKB-EC"/>
</dbReference>
<proteinExistence type="inferred from homology"/>
<evidence type="ECO:0000256" key="21">
    <source>
        <dbReference type="ARBA" id="ARBA00045702"/>
    </source>
</evidence>
<dbReference type="NCBIfam" id="TIGR00604">
    <property type="entry name" value="rad3"/>
    <property type="match status" value="1"/>
</dbReference>
<dbReference type="InterPro" id="IPR006555">
    <property type="entry name" value="ATP-dep_Helicase_C"/>
</dbReference>
<keyword evidence="6" id="KW-0479">Metal-binding</keyword>
<dbReference type="InterPro" id="IPR027417">
    <property type="entry name" value="P-loop_NTPase"/>
</dbReference>
<protein>
    <recommendedName>
        <fullName evidence="5">ATP-dependent DNA helicase CHL1</fullName>
        <ecNumber evidence="18">5.6.2.3</ecNumber>
    </recommendedName>
    <alternativeName>
        <fullName evidence="4">ATP-dependent DNA helicase chl1</fullName>
    </alternativeName>
    <alternativeName>
        <fullName evidence="17">Chromosome loss protein 1</fullName>
    </alternativeName>
    <alternativeName>
        <fullName evidence="19 20">DNA 5'-3' helicase CHL1</fullName>
    </alternativeName>
</protein>
<evidence type="ECO:0000256" key="19">
    <source>
        <dbReference type="ARBA" id="ARBA00044998"/>
    </source>
</evidence>
<dbReference type="EC" id="5.6.2.3" evidence="18"/>
<reference evidence="25 26" key="1">
    <citation type="submission" date="2019-04" db="EMBL/GenBank/DDBJ databases">
        <title>High contiguity whole genome sequence and gene annotation resource for two Venturia nashicola isolates.</title>
        <authorList>
            <person name="Prokchorchik M."/>
            <person name="Won K."/>
            <person name="Lee Y."/>
            <person name="Choi E.D."/>
            <person name="Segonzac C."/>
            <person name="Sohn K.H."/>
        </authorList>
    </citation>
    <scope>NUCLEOTIDE SEQUENCE [LARGE SCALE GENOMIC DNA]</scope>
    <source>
        <strain evidence="25 26">PRI2</strain>
    </source>
</reference>
<evidence type="ECO:0000256" key="14">
    <source>
        <dbReference type="ARBA" id="ARBA00023235"/>
    </source>
</evidence>
<dbReference type="GO" id="GO:0005524">
    <property type="term" value="F:ATP binding"/>
    <property type="evidence" value="ECO:0007669"/>
    <property type="project" value="UniProtKB-KW"/>
</dbReference>
<evidence type="ECO:0000256" key="22">
    <source>
        <dbReference type="ARBA" id="ARBA00048954"/>
    </source>
</evidence>
<comment type="catalytic activity">
    <reaction evidence="22">
        <text>ATP + H2O = ADP + phosphate + H(+)</text>
        <dbReference type="Rhea" id="RHEA:13065"/>
        <dbReference type="ChEBI" id="CHEBI:15377"/>
        <dbReference type="ChEBI" id="CHEBI:15378"/>
        <dbReference type="ChEBI" id="CHEBI:30616"/>
        <dbReference type="ChEBI" id="CHEBI:43474"/>
        <dbReference type="ChEBI" id="CHEBI:456216"/>
        <dbReference type="EC" id="5.6.2.3"/>
    </reaction>
</comment>
<dbReference type="InterPro" id="IPR013020">
    <property type="entry name" value="Rad3/Chl1-like"/>
</dbReference>
<keyword evidence="14" id="KW-0413">Isomerase</keyword>
<evidence type="ECO:0000256" key="16">
    <source>
        <dbReference type="ARBA" id="ARBA00023306"/>
    </source>
</evidence>
<evidence type="ECO:0000256" key="23">
    <source>
        <dbReference type="SAM" id="MobiDB-lite"/>
    </source>
</evidence>
<dbReference type="GO" id="GO:0006139">
    <property type="term" value="P:nucleobase-containing compound metabolic process"/>
    <property type="evidence" value="ECO:0007669"/>
    <property type="project" value="InterPro"/>
</dbReference>
<evidence type="ECO:0000256" key="13">
    <source>
        <dbReference type="ARBA" id="ARBA00023125"/>
    </source>
</evidence>
<feature type="region of interest" description="Disordered" evidence="23">
    <location>
        <begin position="72"/>
        <end position="98"/>
    </location>
</feature>
<dbReference type="PROSITE" id="PS00690">
    <property type="entry name" value="DEAH_ATP_HELICASE"/>
    <property type="match status" value="1"/>
</dbReference>
<comment type="similarity">
    <text evidence="3">Belongs to the DEAD box helicase family. DEAH subfamily. DDX11/CHL1 sub-subfamily.</text>
</comment>
<dbReference type="InterPro" id="IPR045028">
    <property type="entry name" value="DinG/Rad3-like"/>
</dbReference>
<dbReference type="GO" id="GO:0016818">
    <property type="term" value="F:hydrolase activity, acting on acid anhydrides, in phosphorus-containing anhydrides"/>
    <property type="evidence" value="ECO:0007669"/>
    <property type="project" value="InterPro"/>
</dbReference>
<evidence type="ECO:0000256" key="12">
    <source>
        <dbReference type="ARBA" id="ARBA00023014"/>
    </source>
</evidence>
<dbReference type="GO" id="GO:0006974">
    <property type="term" value="P:DNA damage response"/>
    <property type="evidence" value="ECO:0007669"/>
    <property type="project" value="UniProtKB-ARBA"/>
</dbReference>
<comment type="caution">
    <text evidence="25">The sequence shown here is derived from an EMBL/GenBank/DDBJ whole genome shotgun (WGS) entry which is preliminary data.</text>
</comment>
<evidence type="ECO:0000256" key="4">
    <source>
        <dbReference type="ARBA" id="ARBA00016387"/>
    </source>
</evidence>
<dbReference type="SMART" id="SM00491">
    <property type="entry name" value="HELICc2"/>
    <property type="match status" value="1"/>
</dbReference>
<dbReference type="EMBL" id="SNSC02000008">
    <property type="protein sequence ID" value="TID22416.1"/>
    <property type="molecule type" value="Genomic_DNA"/>
</dbReference>
<dbReference type="Gene3D" id="3.40.50.300">
    <property type="entry name" value="P-loop containing nucleotide triphosphate hydrolases"/>
    <property type="match status" value="3"/>
</dbReference>
<keyword evidence="16" id="KW-0131">Cell cycle</keyword>
<keyword evidence="11" id="KW-0408">Iron</keyword>
<dbReference type="GO" id="GO:0005634">
    <property type="term" value="C:nucleus"/>
    <property type="evidence" value="ECO:0007669"/>
    <property type="project" value="UniProtKB-SubCell"/>
</dbReference>
<dbReference type="PROSITE" id="PS51193">
    <property type="entry name" value="HELICASE_ATP_BIND_2"/>
    <property type="match status" value="1"/>
</dbReference>
<evidence type="ECO:0000256" key="17">
    <source>
        <dbReference type="ARBA" id="ARBA00029709"/>
    </source>
</evidence>
<evidence type="ECO:0000256" key="7">
    <source>
        <dbReference type="ARBA" id="ARBA00022741"/>
    </source>
</evidence>
<dbReference type="SUPFAM" id="SSF52540">
    <property type="entry name" value="P-loop containing nucleoside triphosphate hydrolases"/>
    <property type="match status" value="1"/>
</dbReference>
<dbReference type="InterPro" id="IPR010614">
    <property type="entry name" value="RAD3-like_helicase_DEAD"/>
</dbReference>
<dbReference type="STRING" id="86259.A0A4Z1PBK6"/>
<sequence length="891" mass="99755">MAQMNFYHPFQPYPIQEEFMNAVYECIEEGKIGIFESPTGTGKSLSLICGSLTWLREHKRKEFDESLIRSADDDDDDPEWMKEHARNERRRNALQHRQDLEKRLAKVRERERKLKQSYENGEPVNKRRKVANADGLDEPGDGQFLLDDYESDGEDGGGIGRGNNNPDGLSAETQALLKRLGMNYGLPTIEEDAEMPDELKIFFCSRTHSQLSQFSNELRRVHMPPAIESDPPDPGIEPEDLSEEIKHLTLGSRKNLCINPNVNKLGSATAINERCLELQQSGTSTDCKCPHLPNKENETLVHDFRDHALARIRDIEDLGVIGKKLGICPYYASRPAIRPSEIVTLPYPLLLQKSAREALNLSLKGHVIIIDEAHNLMDAISGIYSISVSLAQLERGRGQLMVYLQKFRNRLKGSNRVYVTQTVRMLDSLVTYLKDRSSKGREMEGQVAVGELMMGKGVDQINLFKLTRYLQDSKLARKVDGYVLHTEQEAQAAAKKATPRTQGPKAPKELSVPVLTHIQGFLLALMNPSAEGRFFYSKTKDDNEITLKYMLLDPTFHFKEIVEEARAVILAGGTMSPMDDYIKHLFSYTSPTRIMTLSCGHVIPPSNLLAWPIIQGNDGIDFDLTFEKRETKTMIDRIGDTLLRLIQNIPDGVVVFFPSYAYLDSCIATWKKCPPPGKPLGKKTLYERLEECKPIFLEPRSEQGAASTCHKPHHEQKSGPAATEALLQSYSTTITTSPTGTNRGALLLSVINGSLSEGINFSDRLGRAVIVIGLPYPNPHSAEWKAKMEYISSKACTTAMESELGKGEAMARGKLEAREFYENTMMRAVNQAVGRAIRHKGDYAAVLLVDGRWAGERVRGKLPGWIKGSLRRGGSVGEVQEGLRGFFEGFL</sequence>
<evidence type="ECO:0000256" key="20">
    <source>
        <dbReference type="ARBA" id="ARBA00045008"/>
    </source>
</evidence>
<dbReference type="GO" id="GO:0003677">
    <property type="term" value="F:DNA binding"/>
    <property type="evidence" value="ECO:0007669"/>
    <property type="project" value="UniProtKB-KW"/>
</dbReference>
<evidence type="ECO:0000256" key="3">
    <source>
        <dbReference type="ARBA" id="ARBA00008435"/>
    </source>
</evidence>
<evidence type="ECO:0000256" key="6">
    <source>
        <dbReference type="ARBA" id="ARBA00022723"/>
    </source>
</evidence>
<keyword evidence="10" id="KW-0067">ATP-binding</keyword>
<name>A0A4Z1PBK6_9PEZI</name>
<evidence type="ECO:0000256" key="2">
    <source>
        <dbReference type="ARBA" id="ARBA00004123"/>
    </source>
</evidence>
<feature type="domain" description="Helicase ATP-binding" evidence="24">
    <location>
        <begin position="2"/>
        <end position="421"/>
    </location>
</feature>
<evidence type="ECO:0000259" key="24">
    <source>
        <dbReference type="PROSITE" id="PS51193"/>
    </source>
</evidence>
<dbReference type="PANTHER" id="PTHR11472">
    <property type="entry name" value="DNA REPAIR DEAD HELICASE RAD3/XP-D SUBFAMILY MEMBER"/>
    <property type="match status" value="1"/>
</dbReference>
<evidence type="ECO:0000313" key="25">
    <source>
        <dbReference type="EMBL" id="TID22416.1"/>
    </source>
</evidence>
<keyword evidence="12" id="KW-0411">Iron-sulfur</keyword>
<dbReference type="Pfam" id="PF13307">
    <property type="entry name" value="Helicase_C_2"/>
    <property type="match status" value="1"/>
</dbReference>
<evidence type="ECO:0000256" key="1">
    <source>
        <dbReference type="ARBA" id="ARBA00001966"/>
    </source>
</evidence>
<evidence type="ECO:0000256" key="5">
    <source>
        <dbReference type="ARBA" id="ARBA00017386"/>
    </source>
</evidence>
<comment type="cofactor">
    <cofactor evidence="1">
        <name>[4Fe-4S] cluster</name>
        <dbReference type="ChEBI" id="CHEBI:49883"/>
    </cofactor>
</comment>
<dbReference type="InterPro" id="IPR006554">
    <property type="entry name" value="Helicase-like_DEXD_c2"/>
</dbReference>
<evidence type="ECO:0000256" key="8">
    <source>
        <dbReference type="ARBA" id="ARBA00022801"/>
    </source>
</evidence>
<keyword evidence="7" id="KW-0547">Nucleotide-binding</keyword>
<feature type="region of interest" description="Disordered" evidence="23">
    <location>
        <begin position="110"/>
        <end position="169"/>
    </location>
</feature>